<protein>
    <submittedName>
        <fullName evidence="8">Putative 2-ketoarginine decarboxylase AruI</fullName>
        <ecNumber evidence="8">4.1.1.75</ecNumber>
    </submittedName>
</protein>
<evidence type="ECO:0000256" key="3">
    <source>
        <dbReference type="ARBA" id="ARBA00023052"/>
    </source>
</evidence>
<accession>A0A383RUW5</accession>
<dbReference type="EMBL" id="UNOZ01000022">
    <property type="protein sequence ID" value="SYX90822.1"/>
    <property type="molecule type" value="Genomic_DNA"/>
</dbReference>
<feature type="domain" description="Thiamine pyrophosphate enzyme central" evidence="5">
    <location>
        <begin position="191"/>
        <end position="324"/>
    </location>
</feature>
<dbReference type="PROSITE" id="PS00187">
    <property type="entry name" value="TPP_ENZYMES"/>
    <property type="match status" value="1"/>
</dbReference>
<evidence type="ECO:0000313" key="8">
    <source>
        <dbReference type="EMBL" id="SYX90822.1"/>
    </source>
</evidence>
<dbReference type="FunFam" id="3.40.50.970:FF:000007">
    <property type="entry name" value="Acetolactate synthase"/>
    <property type="match status" value="1"/>
</dbReference>
<evidence type="ECO:0000259" key="5">
    <source>
        <dbReference type="Pfam" id="PF00205"/>
    </source>
</evidence>
<dbReference type="Proteomes" id="UP000263595">
    <property type="component" value="Unassembled WGS sequence"/>
</dbReference>
<dbReference type="SUPFAM" id="SSF52467">
    <property type="entry name" value="DHS-like NAD/FAD-binding domain"/>
    <property type="match status" value="1"/>
</dbReference>
<dbReference type="InterPro" id="IPR012000">
    <property type="entry name" value="Thiamin_PyroP_enz_cen_dom"/>
</dbReference>
<keyword evidence="9" id="KW-1185">Reference proteome</keyword>
<dbReference type="GO" id="GO:0047435">
    <property type="term" value="F:5-guanidino-2-oxopentanoate decarboxylase activity"/>
    <property type="evidence" value="ECO:0007669"/>
    <property type="project" value="UniProtKB-EC"/>
</dbReference>
<keyword evidence="8" id="KW-0456">Lyase</keyword>
<evidence type="ECO:0000259" key="7">
    <source>
        <dbReference type="Pfam" id="PF02776"/>
    </source>
</evidence>
<dbReference type="InterPro" id="IPR012001">
    <property type="entry name" value="Thiamin_PyroP_enz_TPP-bd_dom"/>
</dbReference>
<dbReference type="Pfam" id="PF00205">
    <property type="entry name" value="TPP_enzyme_M"/>
    <property type="match status" value="1"/>
</dbReference>
<dbReference type="CDD" id="cd00568">
    <property type="entry name" value="TPP_enzymes"/>
    <property type="match status" value="1"/>
</dbReference>
<dbReference type="InterPro" id="IPR029061">
    <property type="entry name" value="THDP-binding"/>
</dbReference>
<evidence type="ECO:0000256" key="1">
    <source>
        <dbReference type="ARBA" id="ARBA00001964"/>
    </source>
</evidence>
<comment type="similarity">
    <text evidence="2 4">Belongs to the TPP enzyme family.</text>
</comment>
<dbReference type="GO" id="GO:0000287">
    <property type="term" value="F:magnesium ion binding"/>
    <property type="evidence" value="ECO:0007669"/>
    <property type="project" value="InterPro"/>
</dbReference>
<dbReference type="GO" id="GO:0005948">
    <property type="term" value="C:acetolactate synthase complex"/>
    <property type="evidence" value="ECO:0007669"/>
    <property type="project" value="TreeGrafter"/>
</dbReference>
<dbReference type="InterPro" id="IPR011766">
    <property type="entry name" value="TPP_enzyme_TPP-bd"/>
</dbReference>
<dbReference type="InterPro" id="IPR045229">
    <property type="entry name" value="TPP_enz"/>
</dbReference>
<reference evidence="9" key="1">
    <citation type="submission" date="2018-08" db="EMBL/GenBank/DDBJ databases">
        <authorList>
            <person name="Blom J."/>
        </authorList>
    </citation>
    <scope>NUCLEOTIDE SEQUENCE [LARGE SCALE GENOMIC DNA]</scope>
    <source>
        <strain evidence="9">CCOS 865</strain>
    </source>
</reference>
<gene>
    <name evidence="8" type="primary">aruI</name>
    <name evidence="8" type="ORF">CCOS865_03089</name>
</gene>
<dbReference type="PANTHER" id="PTHR18968:SF13">
    <property type="entry name" value="ACETOLACTATE SYNTHASE CATALYTIC SUBUNIT, MITOCHONDRIAL"/>
    <property type="match status" value="1"/>
</dbReference>
<dbReference type="GO" id="GO:0050660">
    <property type="term" value="F:flavin adenine dinucleotide binding"/>
    <property type="evidence" value="ECO:0007669"/>
    <property type="project" value="TreeGrafter"/>
</dbReference>
<dbReference type="Pfam" id="PF02775">
    <property type="entry name" value="TPP_enzyme_C"/>
    <property type="match status" value="1"/>
</dbReference>
<dbReference type="GO" id="GO:0009099">
    <property type="term" value="P:L-valine biosynthetic process"/>
    <property type="evidence" value="ECO:0007669"/>
    <property type="project" value="TreeGrafter"/>
</dbReference>
<dbReference type="InterPro" id="IPR000399">
    <property type="entry name" value="TPP-bd_CS"/>
</dbReference>
<name>A0A383RUW5_9PSED</name>
<sequence length="536" mass="57271">MTTCAEYLVNQLQAWSVDTVFGIPGVHTIGLYRGLPKSRIRHVTPRHEQGIGFMADGYARVTGKPGVCFCITGPGMTNIATALGQAYADSIPILVISSVNERSRLGLGNGYLHELPSQRNLIAGVTAFSHTVLSLEQLPQILLQAFSLFRSGRPQPVHIEIPLDLIESDASHLPILELPRQGRLAPDPELISAAAELLLKAERPLLLVGGGCQAAFEKVRLLAAALDAPTACTINAKGILPDGHPLALGSNQSLVPVRKLAAEADVILAIGTELAETDYDVVFDGGFKLNGTLIRIDVDPAQLNRNFVPTLALPADAELAIDALLEQLPLSVLSHDSVGAQRAAGVRKQVSQDLQGWADYSRLFDVITQALPNARYVGDSTQTVYTGNHLVELDGPRRWFNASTGYGTLGYALPAAIGAKIADPQSPVVCLIGDGGLQFTLGEMSSAVEANAPIIVLLWNNNGYGEIKTAMVRRDVEPLGVDIYTPEFKTIAQGFGWQAARATDHQDLARLLVEAGQSRVPTLIEVCETAPFATAP</sequence>
<dbReference type="Gene3D" id="3.40.50.1220">
    <property type="entry name" value="TPP-binding domain"/>
    <property type="match status" value="1"/>
</dbReference>
<evidence type="ECO:0000313" key="9">
    <source>
        <dbReference type="Proteomes" id="UP000263595"/>
    </source>
</evidence>
<evidence type="ECO:0000256" key="2">
    <source>
        <dbReference type="ARBA" id="ARBA00007812"/>
    </source>
</evidence>
<dbReference type="InterPro" id="IPR029035">
    <property type="entry name" value="DHS-like_NAD/FAD-binding_dom"/>
</dbReference>
<dbReference type="GO" id="GO:0009097">
    <property type="term" value="P:isoleucine biosynthetic process"/>
    <property type="evidence" value="ECO:0007669"/>
    <property type="project" value="TreeGrafter"/>
</dbReference>
<dbReference type="PANTHER" id="PTHR18968">
    <property type="entry name" value="THIAMINE PYROPHOSPHATE ENZYMES"/>
    <property type="match status" value="1"/>
</dbReference>
<feature type="domain" description="Thiamine pyrophosphate enzyme TPP-binding" evidence="6">
    <location>
        <begin position="384"/>
        <end position="526"/>
    </location>
</feature>
<keyword evidence="3 4" id="KW-0786">Thiamine pyrophosphate</keyword>
<dbReference type="AlphaFoldDB" id="A0A383RUW5"/>
<proteinExistence type="inferred from homology"/>
<dbReference type="OrthoDB" id="9785953at2"/>
<dbReference type="GO" id="GO:0030976">
    <property type="term" value="F:thiamine pyrophosphate binding"/>
    <property type="evidence" value="ECO:0007669"/>
    <property type="project" value="InterPro"/>
</dbReference>
<dbReference type="EC" id="4.1.1.75" evidence="8"/>
<dbReference type="RefSeq" id="WP_119142411.1">
    <property type="nucleotide sequence ID" value="NZ_CBCSFL010000011.1"/>
</dbReference>
<comment type="cofactor">
    <cofactor evidence="1">
        <name>thiamine diphosphate</name>
        <dbReference type="ChEBI" id="CHEBI:58937"/>
    </cofactor>
</comment>
<feature type="domain" description="Thiamine pyrophosphate enzyme N-terminal TPP-binding" evidence="7">
    <location>
        <begin position="3"/>
        <end position="114"/>
    </location>
</feature>
<organism evidence="8 9">
    <name type="scientific">Pseudomonas reidholzensis</name>
    <dbReference type="NCBI Taxonomy" id="1785162"/>
    <lineage>
        <taxon>Bacteria</taxon>
        <taxon>Pseudomonadati</taxon>
        <taxon>Pseudomonadota</taxon>
        <taxon>Gammaproteobacteria</taxon>
        <taxon>Pseudomonadales</taxon>
        <taxon>Pseudomonadaceae</taxon>
        <taxon>Pseudomonas</taxon>
    </lineage>
</organism>
<dbReference type="GO" id="GO:0003984">
    <property type="term" value="F:acetolactate synthase activity"/>
    <property type="evidence" value="ECO:0007669"/>
    <property type="project" value="TreeGrafter"/>
</dbReference>
<evidence type="ECO:0000256" key="4">
    <source>
        <dbReference type="RuleBase" id="RU362132"/>
    </source>
</evidence>
<dbReference type="CDD" id="cd07035">
    <property type="entry name" value="TPP_PYR_POX_like"/>
    <property type="match status" value="1"/>
</dbReference>
<evidence type="ECO:0000259" key="6">
    <source>
        <dbReference type="Pfam" id="PF02775"/>
    </source>
</evidence>
<dbReference type="Pfam" id="PF02776">
    <property type="entry name" value="TPP_enzyme_N"/>
    <property type="match status" value="1"/>
</dbReference>
<dbReference type="NCBIfam" id="NF005712">
    <property type="entry name" value="PRK07524.1"/>
    <property type="match status" value="1"/>
</dbReference>
<dbReference type="SUPFAM" id="SSF52518">
    <property type="entry name" value="Thiamin diphosphate-binding fold (THDP-binding)"/>
    <property type="match status" value="2"/>
</dbReference>
<dbReference type="Gene3D" id="3.40.50.970">
    <property type="match status" value="2"/>
</dbReference>